<dbReference type="EMBL" id="BMNY01000001">
    <property type="protein sequence ID" value="GGM75399.1"/>
    <property type="molecule type" value="Genomic_DNA"/>
</dbReference>
<protein>
    <recommendedName>
        <fullName evidence="1">Helicase ATP-binding domain-containing protein</fullName>
    </recommendedName>
</protein>
<dbReference type="InterPro" id="IPR014001">
    <property type="entry name" value="Helicase_ATP-bd"/>
</dbReference>
<proteinExistence type="predicted"/>
<gene>
    <name evidence="2" type="ORF">GCM10007108_11690</name>
</gene>
<sequence length="598" mass="67985">MACQLIESGEEYVDRSFQEIVAGFLDSKKNILVLQAPTGAGKTRAFSRLYSDVYRSFIVMPNNVLIDQNFREFSASMTGVERITASSVRENAVKWNLGREYTITKMVSNSTLVFTNPTLLLFILTNFYRPPRSRSDHISHLVIEGLRCIVLDEFHVYSRDQKYRLLALISLLRRKIKFLISSATLEEEVVSVLRGLVGDDEIEIVNVEKAGSDFIRGPIGYDLHPEGALDTIKQHLDDIREGKWFLILDSIRDCIQARDMMVERGISPGDICLLNRMDLSRWSDREAALGNCFSKRIVIASNIVEQGHNPPRDFMNFIISRGYYGHNLRQRAGRVGRGIRERSRLIIAMGDQAIIDRAMGKIADGMNVVERLSQEIGEEGTSLKPEIVGIYAGVLLQFFTRDARDTLVEESVSASDSRFGTGVRRSLAAVAKINEMRKKAEVEECEELSCFCSWFSDYMDTFRYFIGDREEINFMMGDSRDGASEQYRYDALWLMQNADYLKTEHGIVVTGLKDKPDRGFDVRITGLPYTDVSTREVSMTFQEIYGKERREMLDSLERAFRFLNACGGLPTQAKDLVKAIVNVTGYPERLSYRVQLGS</sequence>
<dbReference type="RefSeq" id="WP_188681089.1">
    <property type="nucleotide sequence ID" value="NZ_BMNY01000001.1"/>
</dbReference>
<dbReference type="GO" id="GO:0003676">
    <property type="term" value="F:nucleic acid binding"/>
    <property type="evidence" value="ECO:0007669"/>
    <property type="project" value="InterPro"/>
</dbReference>
<dbReference type="Gene3D" id="3.40.50.300">
    <property type="entry name" value="P-loop containing nucleotide triphosphate hydrolases"/>
    <property type="match status" value="1"/>
</dbReference>
<reference evidence="2" key="1">
    <citation type="journal article" date="2014" name="Int. J. Syst. Evol. Microbiol.">
        <title>Complete genome sequence of Corynebacterium casei LMG S-19264T (=DSM 44701T), isolated from a smear-ripened cheese.</title>
        <authorList>
            <consortium name="US DOE Joint Genome Institute (JGI-PGF)"/>
            <person name="Walter F."/>
            <person name="Albersmeier A."/>
            <person name="Kalinowski J."/>
            <person name="Ruckert C."/>
        </authorList>
    </citation>
    <scope>NUCLEOTIDE SEQUENCE</scope>
    <source>
        <strain evidence="2">JCM 13583</strain>
    </source>
</reference>
<reference evidence="2" key="2">
    <citation type="submission" date="2022-09" db="EMBL/GenBank/DDBJ databases">
        <authorList>
            <person name="Sun Q."/>
            <person name="Ohkuma M."/>
        </authorList>
    </citation>
    <scope>NUCLEOTIDE SEQUENCE</scope>
    <source>
        <strain evidence="2">JCM 13583</strain>
    </source>
</reference>
<feature type="domain" description="Helicase ATP-binding" evidence="1">
    <location>
        <begin position="23"/>
        <end position="203"/>
    </location>
</feature>
<evidence type="ECO:0000259" key="1">
    <source>
        <dbReference type="PROSITE" id="PS51192"/>
    </source>
</evidence>
<dbReference type="GO" id="GO:0120545">
    <property type="term" value="F:nucleic acid conformation isomerase activity"/>
    <property type="evidence" value="ECO:0007669"/>
    <property type="project" value="UniProtKB-ARBA"/>
</dbReference>
<dbReference type="GO" id="GO:0005524">
    <property type="term" value="F:ATP binding"/>
    <property type="evidence" value="ECO:0007669"/>
    <property type="project" value="InterPro"/>
</dbReference>
<organism evidence="2 3">
    <name type="scientific">Thermogymnomonas acidicola</name>
    <dbReference type="NCBI Taxonomy" id="399579"/>
    <lineage>
        <taxon>Archaea</taxon>
        <taxon>Methanobacteriati</taxon>
        <taxon>Thermoplasmatota</taxon>
        <taxon>Thermoplasmata</taxon>
        <taxon>Thermoplasmatales</taxon>
        <taxon>Thermogymnomonas</taxon>
    </lineage>
</organism>
<accession>A0AA37F9K6</accession>
<dbReference type="Proteomes" id="UP000632195">
    <property type="component" value="Unassembled WGS sequence"/>
</dbReference>
<dbReference type="GO" id="GO:0140097">
    <property type="term" value="F:catalytic activity, acting on DNA"/>
    <property type="evidence" value="ECO:0007669"/>
    <property type="project" value="UniProtKB-ARBA"/>
</dbReference>
<comment type="caution">
    <text evidence="2">The sequence shown here is derived from an EMBL/GenBank/DDBJ whole genome shotgun (WGS) entry which is preliminary data.</text>
</comment>
<evidence type="ECO:0000313" key="3">
    <source>
        <dbReference type="Proteomes" id="UP000632195"/>
    </source>
</evidence>
<dbReference type="SUPFAM" id="SSF52540">
    <property type="entry name" value="P-loop containing nucleoside triphosphate hydrolases"/>
    <property type="match status" value="1"/>
</dbReference>
<keyword evidence="3" id="KW-1185">Reference proteome</keyword>
<dbReference type="Pfam" id="PF00270">
    <property type="entry name" value="DEAD"/>
    <property type="match status" value="1"/>
</dbReference>
<dbReference type="InterPro" id="IPR011545">
    <property type="entry name" value="DEAD/DEAH_box_helicase_dom"/>
</dbReference>
<dbReference type="PROSITE" id="PS51192">
    <property type="entry name" value="HELICASE_ATP_BIND_1"/>
    <property type="match status" value="1"/>
</dbReference>
<dbReference type="InterPro" id="IPR027417">
    <property type="entry name" value="P-loop_NTPase"/>
</dbReference>
<dbReference type="SMART" id="SM00487">
    <property type="entry name" value="DEXDc"/>
    <property type="match status" value="1"/>
</dbReference>
<dbReference type="AlphaFoldDB" id="A0AA37F9K6"/>
<evidence type="ECO:0000313" key="2">
    <source>
        <dbReference type="EMBL" id="GGM75399.1"/>
    </source>
</evidence>
<name>A0AA37F9K6_9ARCH</name>